<dbReference type="RefSeq" id="WP_183552928.1">
    <property type="nucleotide sequence ID" value="NZ_JACHBX010000001.1"/>
</dbReference>
<organism evidence="2 3">
    <name type="scientific">Massilia aurea</name>
    <dbReference type="NCBI Taxonomy" id="373040"/>
    <lineage>
        <taxon>Bacteria</taxon>
        <taxon>Pseudomonadati</taxon>
        <taxon>Pseudomonadota</taxon>
        <taxon>Betaproteobacteria</taxon>
        <taxon>Burkholderiales</taxon>
        <taxon>Oxalobacteraceae</taxon>
        <taxon>Telluria group</taxon>
        <taxon>Massilia</taxon>
    </lineage>
</organism>
<keyword evidence="1" id="KW-1133">Transmembrane helix</keyword>
<feature type="transmembrane region" description="Helical" evidence="1">
    <location>
        <begin position="339"/>
        <end position="357"/>
    </location>
</feature>
<evidence type="ECO:0000256" key="1">
    <source>
        <dbReference type="SAM" id="Phobius"/>
    </source>
</evidence>
<comment type="caution">
    <text evidence="2">The sequence shown here is derived from an EMBL/GenBank/DDBJ whole genome shotgun (WGS) entry which is preliminary data.</text>
</comment>
<reference evidence="2 3" key="1">
    <citation type="submission" date="2020-08" db="EMBL/GenBank/DDBJ databases">
        <title>The Agave Microbiome: Exploring the role of microbial communities in plant adaptations to desert environments.</title>
        <authorList>
            <person name="Partida-Martinez L.P."/>
        </authorList>
    </citation>
    <scope>NUCLEOTIDE SEQUENCE [LARGE SCALE GENOMIC DNA]</scope>
    <source>
        <strain evidence="2 3">AT3.2</strain>
    </source>
</reference>
<keyword evidence="1" id="KW-0812">Transmembrane</keyword>
<feature type="transmembrane region" description="Helical" evidence="1">
    <location>
        <begin position="63"/>
        <end position="81"/>
    </location>
</feature>
<feature type="transmembrane region" description="Helical" evidence="1">
    <location>
        <begin position="112"/>
        <end position="134"/>
    </location>
</feature>
<keyword evidence="3" id="KW-1185">Reference proteome</keyword>
<feature type="transmembrane region" description="Helical" evidence="1">
    <location>
        <begin position="311"/>
        <end position="333"/>
    </location>
</feature>
<protein>
    <submittedName>
        <fullName evidence="2">Uncharacterized protein</fullName>
    </submittedName>
</protein>
<feature type="transmembrane region" description="Helical" evidence="1">
    <location>
        <begin position="278"/>
        <end position="299"/>
    </location>
</feature>
<feature type="transmembrane region" description="Helical" evidence="1">
    <location>
        <begin position="207"/>
        <end position="226"/>
    </location>
</feature>
<accession>A0A7W9WZ16</accession>
<dbReference type="AlphaFoldDB" id="A0A7W9WZ16"/>
<proteinExistence type="predicted"/>
<feature type="transmembrane region" description="Helical" evidence="1">
    <location>
        <begin position="238"/>
        <end position="258"/>
    </location>
</feature>
<evidence type="ECO:0000313" key="3">
    <source>
        <dbReference type="Proteomes" id="UP000540787"/>
    </source>
</evidence>
<name>A0A7W9WZ16_9BURK</name>
<gene>
    <name evidence="2" type="ORF">HD842_001590</name>
</gene>
<feature type="transmembrane region" description="Helical" evidence="1">
    <location>
        <begin position="23"/>
        <end position="43"/>
    </location>
</feature>
<sequence length="359" mass="38650">MAEPFGALFLLRRRYFAAQSRALYARYAHALVICLALFGLALVERPTLLAAPILHFWRDPADWRTGLMYVAGWLAAVALWARVHRPFVRGAALAGFARASLHGGRVAPALDLALLFVALQWWALPFAVAFWTVATSPAPPPGADGFFPLYVLGLILLTLAVAHVVVFGADRARGARRTDAGGVLRVPALLFLTLLQLRSLWCGHLHVALPRIGAALLVHAASWWMICLVGKRQDAAGFIALACAVSAYALAGLYYAFWRARQPLESYLRSMPFGVAKVLAAEHLVVLGLGGSIGILVWLVYRAAPGTSPDLLPMLAHCLGLSLLLLALLGAPALQRHRYGAAFKAALTFAALILMGATQ</sequence>
<evidence type="ECO:0000313" key="2">
    <source>
        <dbReference type="EMBL" id="MBB6133479.1"/>
    </source>
</evidence>
<dbReference type="Proteomes" id="UP000540787">
    <property type="component" value="Unassembled WGS sequence"/>
</dbReference>
<dbReference type="EMBL" id="JACHBX010000001">
    <property type="protein sequence ID" value="MBB6133479.1"/>
    <property type="molecule type" value="Genomic_DNA"/>
</dbReference>
<keyword evidence="1" id="KW-0472">Membrane</keyword>
<feature type="transmembrane region" description="Helical" evidence="1">
    <location>
        <begin position="146"/>
        <end position="170"/>
    </location>
</feature>